<name>A0AAE9YZC2_9GAMM</name>
<dbReference type="InterPro" id="IPR001173">
    <property type="entry name" value="Glyco_trans_2-like"/>
</dbReference>
<sequence length="325" mass="37424">MYNKTVGIYMPTHNRVELLKQAVDSVLAQSYQNFKLVIVDDGSSDGTSQYLSSLTDERVSFLRHESPQGACRSRNNAIAALDTELVTGLDDDDKFLPHRLEDLLAAYSDNYAFICSGYYWNYGAHKKALFKKNQQISLSNAFDLNQCSNQILVRRERLLNEGGFDENIPALQDHDLWVRLISKYGPAFRIGKSSYIVNDDHSIERISSLKNKLRAIEIFEEKHGALMKVRNKENFLFYKKKVKGESFSFTDLLKSSRYGLFGLKLRFYFSSYFKGLSSARLNYLQTGDVSKSISQYFLNYMKSFKGIVFPVLVFALIWYFLFANN</sequence>
<gene>
    <name evidence="3" type="ORF">SG34_021575</name>
</gene>
<evidence type="ECO:0000259" key="2">
    <source>
        <dbReference type="Pfam" id="PF00535"/>
    </source>
</evidence>
<dbReference type="InterPro" id="IPR029044">
    <property type="entry name" value="Nucleotide-diphossugar_trans"/>
</dbReference>
<dbReference type="SUPFAM" id="SSF53448">
    <property type="entry name" value="Nucleotide-diphospho-sugar transferases"/>
    <property type="match status" value="1"/>
</dbReference>
<keyword evidence="1" id="KW-1133">Transmembrane helix</keyword>
<accession>A0AAE9YZC2</accession>
<evidence type="ECO:0000313" key="3">
    <source>
        <dbReference type="EMBL" id="WDE03936.1"/>
    </source>
</evidence>
<dbReference type="EMBL" id="CP059733">
    <property type="protein sequence ID" value="WDE03936.1"/>
    <property type="molecule type" value="Genomic_DNA"/>
</dbReference>
<dbReference type="CDD" id="cd00761">
    <property type="entry name" value="Glyco_tranf_GTA_type"/>
    <property type="match status" value="1"/>
</dbReference>
<evidence type="ECO:0000313" key="4">
    <source>
        <dbReference type="Proteomes" id="UP000032352"/>
    </source>
</evidence>
<reference evidence="3 4" key="1">
    <citation type="journal article" date="2015" name="Genome Announc.">
        <title>Draft Genome Sequences of Marine Isolates of Thalassomonas viridans and Thalassomonas actiniarum.</title>
        <authorList>
            <person name="Olonade I."/>
            <person name="van Zyl L.J."/>
            <person name="Trindade M."/>
        </authorList>
    </citation>
    <scope>NUCLEOTIDE SEQUENCE [LARGE SCALE GENOMIC DNA]</scope>
    <source>
        <strain evidence="3 4">XOM25</strain>
    </source>
</reference>
<proteinExistence type="predicted"/>
<evidence type="ECO:0000256" key="1">
    <source>
        <dbReference type="SAM" id="Phobius"/>
    </source>
</evidence>
<dbReference type="Proteomes" id="UP000032352">
    <property type="component" value="Chromosome"/>
</dbReference>
<dbReference type="Pfam" id="PF00535">
    <property type="entry name" value="Glycos_transf_2"/>
    <property type="match status" value="1"/>
</dbReference>
<dbReference type="PANTHER" id="PTHR43685">
    <property type="entry name" value="GLYCOSYLTRANSFERASE"/>
    <property type="match status" value="1"/>
</dbReference>
<keyword evidence="1" id="KW-0472">Membrane</keyword>
<dbReference type="KEGG" id="tvd:SG34_021575"/>
<protein>
    <submittedName>
        <fullName evidence="3">Glycosyltransferase</fullName>
    </submittedName>
</protein>
<keyword evidence="4" id="KW-1185">Reference proteome</keyword>
<dbReference type="InterPro" id="IPR050834">
    <property type="entry name" value="Glycosyltransf_2"/>
</dbReference>
<feature type="domain" description="Glycosyltransferase 2-like" evidence="2">
    <location>
        <begin position="8"/>
        <end position="126"/>
    </location>
</feature>
<dbReference type="PANTHER" id="PTHR43685:SF2">
    <property type="entry name" value="GLYCOSYLTRANSFERASE 2-LIKE DOMAIN-CONTAINING PROTEIN"/>
    <property type="match status" value="1"/>
</dbReference>
<dbReference type="AlphaFoldDB" id="A0AAE9YZC2"/>
<dbReference type="RefSeq" id="WP_053046363.1">
    <property type="nucleotide sequence ID" value="NZ_CP059733.1"/>
</dbReference>
<reference evidence="3 4" key="2">
    <citation type="journal article" date="2022" name="Mar. Drugs">
        <title>Bioassay-Guided Fractionation Leads to the Detection of Cholic Acid Generated by the Rare Thalassomonas sp.</title>
        <authorList>
            <person name="Pheiffer F."/>
            <person name="Schneider Y.K."/>
            <person name="Hansen E.H."/>
            <person name="Andersen J.H."/>
            <person name="Isaksson J."/>
            <person name="Busche T."/>
            <person name="R C."/>
            <person name="Kalinowski J."/>
            <person name="Zyl L.V."/>
            <person name="Trindade M."/>
        </authorList>
    </citation>
    <scope>NUCLEOTIDE SEQUENCE [LARGE SCALE GENOMIC DNA]</scope>
    <source>
        <strain evidence="3 4">XOM25</strain>
    </source>
</reference>
<keyword evidence="1" id="KW-0812">Transmembrane</keyword>
<dbReference type="Gene3D" id="3.90.550.10">
    <property type="entry name" value="Spore Coat Polysaccharide Biosynthesis Protein SpsA, Chain A"/>
    <property type="match status" value="1"/>
</dbReference>
<organism evidence="3 4">
    <name type="scientific">Thalassomonas viridans</name>
    <dbReference type="NCBI Taxonomy" id="137584"/>
    <lineage>
        <taxon>Bacteria</taxon>
        <taxon>Pseudomonadati</taxon>
        <taxon>Pseudomonadota</taxon>
        <taxon>Gammaproteobacteria</taxon>
        <taxon>Alteromonadales</taxon>
        <taxon>Colwelliaceae</taxon>
        <taxon>Thalassomonas</taxon>
    </lineage>
</organism>
<feature type="transmembrane region" description="Helical" evidence="1">
    <location>
        <begin position="304"/>
        <end position="322"/>
    </location>
</feature>